<dbReference type="EMBL" id="CAJZBQ010000058">
    <property type="protein sequence ID" value="CAG9334608.1"/>
    <property type="molecule type" value="Genomic_DNA"/>
</dbReference>
<reference evidence="1" key="1">
    <citation type="submission" date="2021-09" db="EMBL/GenBank/DDBJ databases">
        <authorList>
            <consortium name="AG Swart"/>
            <person name="Singh M."/>
            <person name="Singh A."/>
            <person name="Seah K."/>
            <person name="Emmerich C."/>
        </authorList>
    </citation>
    <scope>NUCLEOTIDE SEQUENCE</scope>
    <source>
        <strain evidence="1">ATCC30299</strain>
    </source>
</reference>
<evidence type="ECO:0000313" key="2">
    <source>
        <dbReference type="Proteomes" id="UP001162131"/>
    </source>
</evidence>
<comment type="caution">
    <text evidence="1">The sequence shown here is derived from an EMBL/GenBank/DDBJ whole genome shotgun (WGS) entry which is preliminary data.</text>
</comment>
<name>A0AAU9KFZ4_9CILI</name>
<evidence type="ECO:0000313" key="1">
    <source>
        <dbReference type="EMBL" id="CAG9334608.1"/>
    </source>
</evidence>
<gene>
    <name evidence="1" type="ORF">BSTOLATCC_MIC61220</name>
</gene>
<dbReference type="AlphaFoldDB" id="A0AAU9KFZ4"/>
<organism evidence="1 2">
    <name type="scientific">Blepharisma stoltei</name>
    <dbReference type="NCBI Taxonomy" id="1481888"/>
    <lineage>
        <taxon>Eukaryota</taxon>
        <taxon>Sar</taxon>
        <taxon>Alveolata</taxon>
        <taxon>Ciliophora</taxon>
        <taxon>Postciliodesmatophora</taxon>
        <taxon>Heterotrichea</taxon>
        <taxon>Heterotrichida</taxon>
        <taxon>Blepharismidae</taxon>
        <taxon>Blepharisma</taxon>
    </lineage>
</organism>
<protein>
    <submittedName>
        <fullName evidence="1">Uncharacterized protein</fullName>
    </submittedName>
</protein>
<sequence>MEYMKSTNSKTNPREIYSGHSEYCQKSKPNSYHCRTFDNSFEEDEDYGHLPSKYHFGTLKSIQESNKENIPEMSESPSIEEDLHNPKVIIRKTLEEIKKSKFKFGLKIKKEQKRKPLAQLRPQSAKCLSSRAHTPNLNKRKNDPVSMFHKHQNEWKSTSFLNSNHIGSKEGRKLNLCNQNNKKNFEIVKIKEIPSYIDLSYIAPNEKRRDSLRYLTRMKMACQEN</sequence>
<dbReference type="Proteomes" id="UP001162131">
    <property type="component" value="Unassembled WGS sequence"/>
</dbReference>
<keyword evidence="2" id="KW-1185">Reference proteome</keyword>
<accession>A0AAU9KFZ4</accession>
<proteinExistence type="predicted"/>